<reference evidence="7 8" key="1">
    <citation type="submission" date="2015-11" db="EMBL/GenBank/DDBJ databases">
        <title>Genomic analysis of 38 Legionella species identifies large and diverse effector repertoires.</title>
        <authorList>
            <person name="Burstein D."/>
            <person name="Amaro F."/>
            <person name="Zusman T."/>
            <person name="Lifshitz Z."/>
            <person name="Cohen O."/>
            <person name="Gilbert J.A."/>
            <person name="Pupko T."/>
            <person name="Shuman H.A."/>
            <person name="Segal G."/>
        </authorList>
    </citation>
    <scope>NUCLEOTIDE SEQUENCE [LARGE SCALE GENOMIC DNA]</scope>
    <source>
        <strain evidence="7 8">Mt.St.Helens-9</strain>
    </source>
</reference>
<dbReference type="STRING" id="452.Lspi_0758"/>
<evidence type="ECO:0000256" key="2">
    <source>
        <dbReference type="ARBA" id="ARBA00023136"/>
    </source>
</evidence>
<keyword evidence="3 4" id="KW-0998">Cell outer membrane</keyword>
<keyword evidence="1 4" id="KW-0732">Signal</keyword>
<comment type="caution">
    <text evidence="7">The sequence shown here is derived from an EMBL/GenBank/DDBJ whole genome shotgun (WGS) entry which is preliminary data.</text>
</comment>
<keyword evidence="2 4" id="KW-0472">Membrane</keyword>
<dbReference type="PANTHER" id="PTHR30189">
    <property type="entry name" value="LPS-ASSEMBLY PROTEIN"/>
    <property type="match status" value="1"/>
</dbReference>
<dbReference type="GO" id="GO:0009279">
    <property type="term" value="C:cell outer membrane"/>
    <property type="evidence" value="ECO:0007669"/>
    <property type="project" value="UniProtKB-SubCell"/>
</dbReference>
<evidence type="ECO:0000259" key="6">
    <source>
        <dbReference type="Pfam" id="PF04453"/>
    </source>
</evidence>
<dbReference type="InterPro" id="IPR005653">
    <property type="entry name" value="OstA-like_N"/>
</dbReference>
<evidence type="ECO:0000256" key="4">
    <source>
        <dbReference type="HAMAP-Rule" id="MF_01411"/>
    </source>
</evidence>
<dbReference type="PATRIC" id="fig|452.5.peg.830"/>
<accession>A0A0W0Z851</accession>
<evidence type="ECO:0000313" key="7">
    <source>
        <dbReference type="EMBL" id="KTD65298.1"/>
    </source>
</evidence>
<dbReference type="HAMAP" id="MF_01411">
    <property type="entry name" value="LPS_assembly_LptD"/>
    <property type="match status" value="1"/>
</dbReference>
<evidence type="ECO:0000259" key="5">
    <source>
        <dbReference type="Pfam" id="PF03968"/>
    </source>
</evidence>
<keyword evidence="8" id="KW-1185">Reference proteome</keyword>
<proteinExistence type="inferred from homology"/>
<sequence>MRLKGVILRLNSVIKRQWLPAIGIVAVCFSTMLYHQSLRAGATVIEPVQACVIPRNIDLDDDRRAKIAQCLGWQPNPDQSLCLGTYQPLDVAPLSDEDEVNILADDVSLYQQGRSRLAGNVEVRQTGRVVNAQTAYVYRDAQSNKVTKIELLGEVTYLEPGRLMIARKASINPQDRSGHVEDVLYRFTSLKPGAVLPAWGRASLIERFANKDYLLQQATYTTCAPQDRAWHIEAKSIKLDQASATGVARDAKLLIGNVPVFYTPYLSFPTSRERKSGFLMPVVGSSNVGGVDFSLPYYWNIAPNYDATLIPHVYTRRGLMMGGQFRFLTEQSAGVISGNFLPDDRAYQKFLNDNSLEFPQLQGNSNNRWSFQVQNATQFYPGLRMNINVQQVSDDYYLQDFSTNLALLTERQLLRQGDISYTTDHWLFRSMVQSYQTLQPVNLSPISDIYERLPQLLAIGSYDDLPFNGNLTLHGQFDYFNWPNHVLLQPQGPRYYFNPVLSLPQNKPWGYITPSVELVQNYYDVRSAGRNIAGTTMLTGSYYNALDMGSIANEHFSRTIPRVSLDSGLFFERYTRFLNHGLIQTLEPRLYYLYVPFKNQTNIPVYDSAYMIFNTDQLFRTNRFSGYDRIGDANQLAYAVTTRWISEESGVEKASLAVGQIRYFADRNVLLCQSASGYCVENPDTLGFLSPLAKSSPIASRAVYRFNSAWSVIGDYIWDPYTHSTNNAHLNFHYQPEINHIISLGYNYLVNGDITQVASSNNIQDNSLNQITLAYAWPFNEQWSSLGAYSYNVSKQYEMMSFLGLQYDSCCWAVRLMGGRTFRSLNNQLRPQYNNNVYLQFLLKGLGSVGNNDPASRIQTYIPGYLDGFHH</sequence>
<dbReference type="GO" id="GO:0043165">
    <property type="term" value="P:Gram-negative-bacterium-type cell outer membrane assembly"/>
    <property type="evidence" value="ECO:0007669"/>
    <property type="project" value="UniProtKB-UniRule"/>
</dbReference>
<feature type="domain" description="Organic solvent tolerance-like N-terminal" evidence="5">
    <location>
        <begin position="102"/>
        <end position="156"/>
    </location>
</feature>
<evidence type="ECO:0000256" key="3">
    <source>
        <dbReference type="ARBA" id="ARBA00023237"/>
    </source>
</evidence>
<name>A0A0W0Z851_LEGSP</name>
<evidence type="ECO:0000256" key="1">
    <source>
        <dbReference type="ARBA" id="ARBA00022729"/>
    </source>
</evidence>
<dbReference type="InterPro" id="IPR050218">
    <property type="entry name" value="LptD"/>
</dbReference>
<protein>
    <recommendedName>
        <fullName evidence="4">LPS-assembly protein LptD</fullName>
    </recommendedName>
</protein>
<comment type="caution">
    <text evidence="4">Lacks conserved residue(s) required for the propagation of feature annotation.</text>
</comment>
<gene>
    <name evidence="4" type="primary">lptD</name>
    <name evidence="7" type="ORF">Lspi_0758</name>
</gene>
<organism evidence="7 8">
    <name type="scientific">Legionella spiritensis</name>
    <dbReference type="NCBI Taxonomy" id="452"/>
    <lineage>
        <taxon>Bacteria</taxon>
        <taxon>Pseudomonadati</taxon>
        <taxon>Pseudomonadota</taxon>
        <taxon>Gammaproteobacteria</taxon>
        <taxon>Legionellales</taxon>
        <taxon>Legionellaceae</taxon>
        <taxon>Legionella</taxon>
    </lineage>
</organism>
<comment type="subcellular location">
    <subcellularLocation>
        <location evidence="4">Cell outer membrane</location>
    </subcellularLocation>
</comment>
<dbReference type="GO" id="GO:1990351">
    <property type="term" value="C:transporter complex"/>
    <property type="evidence" value="ECO:0007669"/>
    <property type="project" value="TreeGrafter"/>
</dbReference>
<dbReference type="Pfam" id="PF03968">
    <property type="entry name" value="LptD_N"/>
    <property type="match status" value="1"/>
</dbReference>
<comment type="subunit">
    <text evidence="4">Component of the lipopolysaccharide transport and assembly complex. Interacts with LptE and LptA.</text>
</comment>
<dbReference type="InterPro" id="IPR007543">
    <property type="entry name" value="LptD_C"/>
</dbReference>
<evidence type="ECO:0000313" key="8">
    <source>
        <dbReference type="Proteomes" id="UP000054877"/>
    </source>
</evidence>
<dbReference type="EMBL" id="LNYX01000008">
    <property type="protein sequence ID" value="KTD65298.1"/>
    <property type="molecule type" value="Genomic_DNA"/>
</dbReference>
<dbReference type="AlphaFoldDB" id="A0A0W0Z851"/>
<comment type="similarity">
    <text evidence="4">Belongs to the LptD family.</text>
</comment>
<comment type="function">
    <text evidence="4">Together with LptE, is involved in the assembly of lipopolysaccharide (LPS) at the surface of the outer membrane.</text>
</comment>
<dbReference type="InterPro" id="IPR020889">
    <property type="entry name" value="LipoPS_assembly_LptD"/>
</dbReference>
<dbReference type="Proteomes" id="UP000054877">
    <property type="component" value="Unassembled WGS sequence"/>
</dbReference>
<feature type="domain" description="LptD C-terminal" evidence="6">
    <location>
        <begin position="366"/>
        <end position="783"/>
    </location>
</feature>
<dbReference type="GO" id="GO:0015920">
    <property type="term" value="P:lipopolysaccharide transport"/>
    <property type="evidence" value="ECO:0007669"/>
    <property type="project" value="InterPro"/>
</dbReference>
<dbReference type="Pfam" id="PF04453">
    <property type="entry name" value="LptD"/>
    <property type="match status" value="1"/>
</dbReference>
<dbReference type="OrthoDB" id="9760225at2"/>
<dbReference type="PANTHER" id="PTHR30189:SF1">
    <property type="entry name" value="LPS-ASSEMBLY PROTEIN LPTD"/>
    <property type="match status" value="1"/>
</dbReference>